<dbReference type="STRING" id="747682.MALL_0714"/>
<proteinExistence type="inferred from homology"/>
<protein>
    <submittedName>
        <fullName evidence="6">Glycosyltransferase, group 2 family protein</fullName>
        <ecNumber evidence="6">2.4.-.-</ecNumber>
    </submittedName>
</protein>
<feature type="transmembrane region" description="Helical" evidence="4">
    <location>
        <begin position="306"/>
        <end position="339"/>
    </location>
</feature>
<dbReference type="RefSeq" id="WP_005683654.1">
    <property type="nucleotide sequence ID" value="NZ_ADNC01000022.1"/>
</dbReference>
<dbReference type="EMBL" id="ADNC01000022">
    <property type="protein sequence ID" value="EFF41433.1"/>
    <property type="molecule type" value="Genomic_DNA"/>
</dbReference>
<keyword evidence="4" id="KW-0812">Transmembrane</keyword>
<dbReference type="Proteomes" id="UP000004757">
    <property type="component" value="Unassembled WGS sequence"/>
</dbReference>
<evidence type="ECO:0000256" key="4">
    <source>
        <dbReference type="SAM" id="Phobius"/>
    </source>
</evidence>
<dbReference type="Gene3D" id="3.90.550.10">
    <property type="entry name" value="Spore Coat Polysaccharide Biosynthesis Protein SpsA, Chain A"/>
    <property type="match status" value="1"/>
</dbReference>
<evidence type="ECO:0000259" key="5">
    <source>
        <dbReference type="Pfam" id="PF13632"/>
    </source>
</evidence>
<dbReference type="PANTHER" id="PTHR43630:SF1">
    <property type="entry name" value="POLY-BETA-1,6-N-ACETYL-D-GLUCOSAMINE SYNTHASE"/>
    <property type="match status" value="1"/>
</dbReference>
<comment type="caution">
    <text evidence="6">The sequence shown here is derived from an EMBL/GenBank/DDBJ whole genome shotgun (WGS) entry which is preliminary data.</text>
</comment>
<dbReference type="OrthoDB" id="9797391at2"/>
<dbReference type="AlphaFoldDB" id="D4XW63"/>
<reference evidence="6 7" key="1">
    <citation type="submission" date="2010-03" db="EMBL/GenBank/DDBJ databases">
        <authorList>
            <person name="Glass J.I."/>
            <person name="Benders G.A."/>
            <person name="Durkin A.S."/>
            <person name="Farmerie W.G."/>
            <person name="Hlavinka K."/>
            <person name="Hostetler J."/>
            <person name="Jackson J."/>
            <person name="May M.A."/>
            <person name="Miller R.H."/>
            <person name="Paralanov V."/>
            <person name="Radune D."/>
            <person name="Szczypinski B."/>
            <person name="Brown D.R."/>
        </authorList>
    </citation>
    <scope>NUCLEOTIDE SEQUENCE [LARGE SCALE GENOMIC DNA]</scope>
    <source>
        <strain evidence="6 7">A21JP2</strain>
    </source>
</reference>
<organism evidence="6 7">
    <name type="scientific">Mycoplasmopsis alligatoris A21JP2</name>
    <dbReference type="NCBI Taxonomy" id="747682"/>
    <lineage>
        <taxon>Bacteria</taxon>
        <taxon>Bacillati</taxon>
        <taxon>Mycoplasmatota</taxon>
        <taxon>Mycoplasmoidales</taxon>
        <taxon>Metamycoplasmataceae</taxon>
        <taxon>Mycoplasmopsis</taxon>
    </lineage>
</organism>
<dbReference type="InterPro" id="IPR001173">
    <property type="entry name" value="Glyco_trans_2-like"/>
</dbReference>
<dbReference type="InterPro" id="IPR029044">
    <property type="entry name" value="Nucleotide-diphossugar_trans"/>
</dbReference>
<feature type="domain" description="Glycosyltransferase 2-like" evidence="5">
    <location>
        <begin position="146"/>
        <end position="332"/>
    </location>
</feature>
<dbReference type="PANTHER" id="PTHR43630">
    <property type="entry name" value="POLY-BETA-1,6-N-ACETYL-D-GLUCOSAMINE SYNTHASE"/>
    <property type="match status" value="1"/>
</dbReference>
<evidence type="ECO:0000313" key="7">
    <source>
        <dbReference type="Proteomes" id="UP000004757"/>
    </source>
</evidence>
<sequence>MELKLAFYIFFWATIGIGLFFFLLYSLEWKYFFNSRKKKNILADYQPKKLRRFAIVIPARNESITLKKLIESIQKQNYLGTIDIYLVADNCTDNRQTYNIGKEAGINVLERFNNVQKGGNFAIQHALRYIRDNNWLENYDCFCSFDADNLLDKNWVSEINKAYDYYGSDVVTSYRNSKNYADNWISSAYSIQFLKESTVHNKGRSSKQHSAYINGTGFSFTKEVLEQTKWWDFNSLSHDIEFTQWILLNKKKCNYSEDAIFYDEQPIKFKDSWKQRMRWSVGFKQVWNLYKKSLVKMMFKPKLKHFPVMMNILTLFPGIYTFIINILFYVITSVLMFLNYYYNYLTDTSAFAAFNLTQVIIYITTTPFFILLTIYLNLFIQGIIILKRNSKRINATKWQKCKSLFTYPLFMITYIPITFIALFKKSYSTAPIARKQ</sequence>
<dbReference type="Pfam" id="PF13632">
    <property type="entry name" value="Glyco_trans_2_3"/>
    <property type="match status" value="1"/>
</dbReference>
<evidence type="ECO:0000256" key="3">
    <source>
        <dbReference type="ARBA" id="ARBA00022679"/>
    </source>
</evidence>
<name>D4XW63_9BACT</name>
<dbReference type="EC" id="2.4.-.-" evidence="6"/>
<evidence type="ECO:0000256" key="2">
    <source>
        <dbReference type="ARBA" id="ARBA00022676"/>
    </source>
</evidence>
<dbReference type="eggNOG" id="COG1215">
    <property type="taxonomic scope" value="Bacteria"/>
</dbReference>
<gene>
    <name evidence="6" type="ORF">MALL_0714</name>
</gene>
<dbReference type="GO" id="GO:0016757">
    <property type="term" value="F:glycosyltransferase activity"/>
    <property type="evidence" value="ECO:0007669"/>
    <property type="project" value="UniProtKB-KW"/>
</dbReference>
<dbReference type="SUPFAM" id="SSF53448">
    <property type="entry name" value="Nucleotide-diphospho-sugar transferases"/>
    <property type="match status" value="1"/>
</dbReference>
<accession>D4XW63</accession>
<keyword evidence="4" id="KW-0472">Membrane</keyword>
<keyword evidence="2 6" id="KW-0328">Glycosyltransferase</keyword>
<keyword evidence="4" id="KW-1133">Transmembrane helix</keyword>
<evidence type="ECO:0000313" key="6">
    <source>
        <dbReference type="EMBL" id="EFF41433.1"/>
    </source>
</evidence>
<feature type="transmembrane region" description="Helical" evidence="4">
    <location>
        <begin position="6"/>
        <end position="27"/>
    </location>
</feature>
<feature type="transmembrane region" description="Helical" evidence="4">
    <location>
        <begin position="359"/>
        <end position="384"/>
    </location>
</feature>
<feature type="transmembrane region" description="Helical" evidence="4">
    <location>
        <begin position="404"/>
        <end position="423"/>
    </location>
</feature>
<evidence type="ECO:0000256" key="1">
    <source>
        <dbReference type="ARBA" id="ARBA00006739"/>
    </source>
</evidence>
<keyword evidence="3 6" id="KW-0808">Transferase</keyword>
<comment type="similarity">
    <text evidence="1">Belongs to the glycosyltransferase 2 family.</text>
</comment>
<dbReference type="CDD" id="cd06438">
    <property type="entry name" value="EpsO_like"/>
    <property type="match status" value="1"/>
</dbReference>
<keyword evidence="7" id="KW-1185">Reference proteome</keyword>